<accession>A0A183C0K2</accession>
<dbReference type="GO" id="GO:0005739">
    <property type="term" value="C:mitochondrion"/>
    <property type="evidence" value="ECO:0007669"/>
    <property type="project" value="TreeGrafter"/>
</dbReference>
<comment type="catalytic activity">
    <reaction evidence="11">
        <text>L-valine + 2-oxoglutarate = 3-methyl-2-oxobutanoate + L-glutamate</text>
        <dbReference type="Rhea" id="RHEA:24813"/>
        <dbReference type="ChEBI" id="CHEBI:11851"/>
        <dbReference type="ChEBI" id="CHEBI:16810"/>
        <dbReference type="ChEBI" id="CHEBI:29985"/>
        <dbReference type="ChEBI" id="CHEBI:57762"/>
        <dbReference type="EC" id="2.6.1.42"/>
    </reaction>
</comment>
<dbReference type="Gene3D" id="3.30.470.10">
    <property type="match status" value="1"/>
</dbReference>
<dbReference type="PIRSF" id="PIRSF006468">
    <property type="entry name" value="BCAT1"/>
    <property type="match status" value="1"/>
</dbReference>
<dbReference type="PANTHER" id="PTHR11825">
    <property type="entry name" value="SUBGROUP IIII AMINOTRANSFERASE"/>
    <property type="match status" value="1"/>
</dbReference>
<dbReference type="InterPro" id="IPR043131">
    <property type="entry name" value="BCAT-like_N"/>
</dbReference>
<evidence type="ECO:0000313" key="12">
    <source>
        <dbReference type="Proteomes" id="UP000050741"/>
    </source>
</evidence>
<comment type="catalytic activity">
    <reaction evidence="11">
        <text>L-leucine + 2-oxoglutarate = 4-methyl-2-oxopentanoate + L-glutamate</text>
        <dbReference type="Rhea" id="RHEA:18321"/>
        <dbReference type="ChEBI" id="CHEBI:16810"/>
        <dbReference type="ChEBI" id="CHEBI:17865"/>
        <dbReference type="ChEBI" id="CHEBI:29985"/>
        <dbReference type="ChEBI" id="CHEBI:57427"/>
        <dbReference type="EC" id="2.6.1.42"/>
    </reaction>
</comment>
<comment type="cofactor">
    <cofactor evidence="1 10">
        <name>pyridoxal 5'-phosphate</name>
        <dbReference type="ChEBI" id="CHEBI:597326"/>
    </cofactor>
</comment>
<keyword evidence="12" id="KW-1185">Reference proteome</keyword>
<evidence type="ECO:0000256" key="8">
    <source>
        <dbReference type="PIRSR" id="PIRSR006468-1"/>
    </source>
</evidence>
<evidence type="ECO:0000256" key="11">
    <source>
        <dbReference type="RuleBase" id="RU004517"/>
    </source>
</evidence>
<dbReference type="Proteomes" id="UP000050741">
    <property type="component" value="Unassembled WGS sequence"/>
</dbReference>
<dbReference type="PANTHER" id="PTHR11825:SF44">
    <property type="entry name" value="BRANCHED-CHAIN-AMINO-ACID AMINOTRANSFERASE"/>
    <property type="match status" value="1"/>
</dbReference>
<evidence type="ECO:0000313" key="13">
    <source>
        <dbReference type="WBParaSite" id="GPLIN_000639500"/>
    </source>
</evidence>
<evidence type="ECO:0000256" key="2">
    <source>
        <dbReference type="ARBA" id="ARBA00009320"/>
    </source>
</evidence>
<dbReference type="CDD" id="cd01557">
    <property type="entry name" value="BCAT_beta_family"/>
    <property type="match status" value="1"/>
</dbReference>
<dbReference type="GO" id="GO:0009099">
    <property type="term" value="P:L-valine biosynthetic process"/>
    <property type="evidence" value="ECO:0007669"/>
    <property type="project" value="TreeGrafter"/>
</dbReference>
<dbReference type="Gene3D" id="3.20.10.10">
    <property type="entry name" value="D-amino Acid Aminotransferase, subunit A, domain 2"/>
    <property type="match status" value="1"/>
</dbReference>
<dbReference type="WBParaSite" id="GPLIN_000639500">
    <property type="protein sequence ID" value="GPLIN_000639500"/>
    <property type="gene ID" value="GPLIN_000639500"/>
</dbReference>
<comment type="catalytic activity">
    <reaction evidence="11">
        <text>L-isoleucine + 2-oxoglutarate = (S)-3-methyl-2-oxopentanoate + L-glutamate</text>
        <dbReference type="Rhea" id="RHEA:24801"/>
        <dbReference type="ChEBI" id="CHEBI:16810"/>
        <dbReference type="ChEBI" id="CHEBI:29985"/>
        <dbReference type="ChEBI" id="CHEBI:35146"/>
        <dbReference type="ChEBI" id="CHEBI:58045"/>
        <dbReference type="EC" id="2.6.1.42"/>
    </reaction>
</comment>
<evidence type="ECO:0000256" key="4">
    <source>
        <dbReference type="ARBA" id="ARBA00022605"/>
    </source>
</evidence>
<reference evidence="12" key="1">
    <citation type="submission" date="2013-12" db="EMBL/GenBank/DDBJ databases">
        <authorList>
            <person name="Aslett M."/>
        </authorList>
    </citation>
    <scope>NUCLEOTIDE SEQUENCE [LARGE SCALE GENOMIC DNA]</scope>
    <source>
        <strain evidence="12">Lindley</strain>
    </source>
</reference>
<dbReference type="InterPro" id="IPR018300">
    <property type="entry name" value="Aminotrans_IV_CS"/>
</dbReference>
<keyword evidence="5 11" id="KW-0808">Transferase</keyword>
<dbReference type="Pfam" id="PF01063">
    <property type="entry name" value="Aminotran_4"/>
    <property type="match status" value="1"/>
</dbReference>
<dbReference type="EC" id="2.6.1.42" evidence="11"/>
<dbReference type="InterPro" id="IPR036038">
    <property type="entry name" value="Aminotransferase-like"/>
</dbReference>
<keyword evidence="3 11" id="KW-0032">Aminotransferase</keyword>
<evidence type="ECO:0000256" key="6">
    <source>
        <dbReference type="ARBA" id="ARBA00022898"/>
    </source>
</evidence>
<dbReference type="InterPro" id="IPR043132">
    <property type="entry name" value="BCAT-like_C"/>
</dbReference>
<protein>
    <recommendedName>
        <fullName evidence="11">Branched-chain-amino-acid aminotransferase</fullName>
        <ecNumber evidence="11">2.6.1.42</ecNumber>
    </recommendedName>
</protein>
<dbReference type="GO" id="GO:0052656">
    <property type="term" value="F:L-isoleucine-2-oxoglutarate transaminase activity"/>
    <property type="evidence" value="ECO:0007669"/>
    <property type="project" value="RHEA"/>
</dbReference>
<dbReference type="AlphaFoldDB" id="A0A183C0K2"/>
<keyword evidence="4 11" id="KW-0028">Amino-acid biosynthesis</keyword>
<dbReference type="SUPFAM" id="SSF56752">
    <property type="entry name" value="D-aminoacid aminotransferase-like PLP-dependent enzymes"/>
    <property type="match status" value="1"/>
</dbReference>
<evidence type="ECO:0000256" key="7">
    <source>
        <dbReference type="ARBA" id="ARBA00023304"/>
    </source>
</evidence>
<keyword evidence="6 10" id="KW-0663">Pyridoxal phosphate</keyword>
<dbReference type="GO" id="GO:0052654">
    <property type="term" value="F:L-leucine-2-oxoglutarate transaminase activity"/>
    <property type="evidence" value="ECO:0007669"/>
    <property type="project" value="RHEA"/>
</dbReference>
<dbReference type="InterPro" id="IPR005786">
    <property type="entry name" value="B_amino_transII"/>
</dbReference>
<proteinExistence type="inferred from homology"/>
<organism evidence="12 13">
    <name type="scientific">Globodera pallida</name>
    <name type="common">Potato cyst nematode worm</name>
    <name type="synonym">Heterodera pallida</name>
    <dbReference type="NCBI Taxonomy" id="36090"/>
    <lineage>
        <taxon>Eukaryota</taxon>
        <taxon>Metazoa</taxon>
        <taxon>Ecdysozoa</taxon>
        <taxon>Nematoda</taxon>
        <taxon>Chromadorea</taxon>
        <taxon>Rhabditida</taxon>
        <taxon>Tylenchina</taxon>
        <taxon>Tylenchomorpha</taxon>
        <taxon>Tylenchoidea</taxon>
        <taxon>Heteroderidae</taxon>
        <taxon>Heteroderinae</taxon>
        <taxon>Globodera</taxon>
    </lineage>
</organism>
<evidence type="ECO:0000256" key="1">
    <source>
        <dbReference type="ARBA" id="ARBA00001933"/>
    </source>
</evidence>
<dbReference type="GO" id="GO:0052655">
    <property type="term" value="F:L-valine-2-oxoglutarate transaminase activity"/>
    <property type="evidence" value="ECO:0007669"/>
    <property type="project" value="RHEA"/>
</dbReference>
<dbReference type="InterPro" id="IPR033939">
    <property type="entry name" value="BCAT_family"/>
</dbReference>
<reference evidence="13" key="3">
    <citation type="submission" date="2016-06" db="UniProtKB">
        <authorList>
            <consortium name="WormBaseParasite"/>
        </authorList>
    </citation>
    <scope>IDENTIFICATION</scope>
</reference>
<feature type="modified residue" description="N6-(pyridoxal phosphate)lysine" evidence="8">
    <location>
        <position position="226"/>
    </location>
</feature>
<dbReference type="InterPro" id="IPR001544">
    <property type="entry name" value="Aminotrans_IV"/>
</dbReference>
<reference evidence="12" key="2">
    <citation type="submission" date="2014-05" db="EMBL/GenBank/DDBJ databases">
        <title>The genome and life-stage specific transcriptomes of Globodera pallida elucidate key aspects of plant parasitism by a cyst nematode.</title>
        <authorList>
            <person name="Cotton J.A."/>
            <person name="Lilley C.J."/>
            <person name="Jones L.M."/>
            <person name="Kikuchi T."/>
            <person name="Reid A.J."/>
            <person name="Thorpe P."/>
            <person name="Tsai I.J."/>
            <person name="Beasley H."/>
            <person name="Blok V."/>
            <person name="Cock P.J.A."/>
            <person name="Van den Akker S.E."/>
            <person name="Holroyd N."/>
            <person name="Hunt M."/>
            <person name="Mantelin S."/>
            <person name="Naghra H."/>
            <person name="Pain A."/>
            <person name="Palomares-Rius J.E."/>
            <person name="Zarowiecki M."/>
            <person name="Berriman M."/>
            <person name="Jones J.T."/>
            <person name="Urwin P.E."/>
        </authorList>
    </citation>
    <scope>NUCLEOTIDE SEQUENCE [LARGE SCALE GENOMIC DNA]</scope>
    <source>
        <strain evidence="12">Lindley</strain>
    </source>
</reference>
<evidence type="ECO:0000256" key="10">
    <source>
        <dbReference type="RuleBase" id="RU004516"/>
    </source>
</evidence>
<dbReference type="FunFam" id="3.30.470.10:FF:000002">
    <property type="entry name" value="Branched-chain-amino-acid aminotransferase"/>
    <property type="match status" value="1"/>
</dbReference>
<evidence type="ECO:0000256" key="5">
    <source>
        <dbReference type="ARBA" id="ARBA00022679"/>
    </source>
</evidence>
<sequence>MYKLLRPVLKKICFSRFLTSNVVQPSFYHKDLLIERVADDAMQCKPEGSADQLQFGHHYSDHMMDVDWTAREGWGRPLICPLREIKLHPGAKVLHYAVEIYEGMKAFRGVDDRIRLFRPEMNMSRMKKSATRAAMPNFDSEELLKLITELVRLDRDWVPTKAPASLYIRPSLIGTDPVSPVESPRSVKLFVLTGPVGMYFPVTQPVSLYADPSVVRAFPGGVGGYKMGCNYAPTIAVGELASKHGCQQVLWLFGKDELLTEVGAMNIFIYWKNELGEMELVTPPLDDGLIMPGVSRDSVLTLAREWDEFRVSERYPTMRELRKAIDDQRLFQIFGSGTACAVSPVGRILYRLPGTGQMDELLIPTISSGANVMQRLYEAITDIQYGKVIRADWTRVVA</sequence>
<keyword evidence="7 11" id="KW-0100">Branched-chain amino acid biosynthesis</keyword>
<name>A0A183C0K2_GLOPA</name>
<dbReference type="PROSITE" id="PS00770">
    <property type="entry name" value="AA_TRANSFER_CLASS_4"/>
    <property type="match status" value="1"/>
</dbReference>
<evidence type="ECO:0000256" key="3">
    <source>
        <dbReference type="ARBA" id="ARBA00022576"/>
    </source>
</evidence>
<dbReference type="GO" id="GO:0009098">
    <property type="term" value="P:L-leucine biosynthetic process"/>
    <property type="evidence" value="ECO:0007669"/>
    <property type="project" value="TreeGrafter"/>
</dbReference>
<evidence type="ECO:0000256" key="9">
    <source>
        <dbReference type="RuleBase" id="RU004106"/>
    </source>
</evidence>
<comment type="similarity">
    <text evidence="2 9">Belongs to the class-IV pyridoxal-phosphate-dependent aminotransferase family.</text>
</comment>